<evidence type="ECO:0000313" key="11">
    <source>
        <dbReference type="EMBL" id="EKE43335.1"/>
    </source>
</evidence>
<dbReference type="eggNOG" id="COG3090">
    <property type="taxonomic scope" value="Bacteria"/>
</dbReference>
<comment type="subunit">
    <text evidence="9">The complex comprises the extracytoplasmic solute receptor protein and the two transmembrane proteins.</text>
</comment>
<dbReference type="InterPro" id="IPR055348">
    <property type="entry name" value="DctQ"/>
</dbReference>
<evidence type="ECO:0000256" key="7">
    <source>
        <dbReference type="ARBA" id="ARBA00023136"/>
    </source>
</evidence>
<feature type="domain" description="Tripartite ATP-independent periplasmic transporters DctQ component" evidence="10">
    <location>
        <begin position="39"/>
        <end position="162"/>
    </location>
</feature>
<keyword evidence="2 9" id="KW-0813">Transport</keyword>
<evidence type="ECO:0000256" key="8">
    <source>
        <dbReference type="ARBA" id="ARBA00038436"/>
    </source>
</evidence>
<evidence type="ECO:0000256" key="5">
    <source>
        <dbReference type="ARBA" id="ARBA00022692"/>
    </source>
</evidence>
<keyword evidence="5 9" id="KW-0812">Transmembrane</keyword>
<comment type="subcellular location">
    <subcellularLocation>
        <location evidence="1 9">Cell inner membrane</location>
        <topology evidence="1 9">Multi-pass membrane protein</topology>
    </subcellularLocation>
</comment>
<feature type="transmembrane region" description="Helical" evidence="9">
    <location>
        <begin position="101"/>
        <end position="123"/>
    </location>
</feature>
<keyword evidence="6 9" id="KW-1133">Transmembrane helix</keyword>
<organism evidence="11 12">
    <name type="scientific">Oceaniovalibus guishaninsula JLT2003</name>
    <dbReference type="NCBI Taxonomy" id="1231392"/>
    <lineage>
        <taxon>Bacteria</taxon>
        <taxon>Pseudomonadati</taxon>
        <taxon>Pseudomonadota</taxon>
        <taxon>Alphaproteobacteria</taxon>
        <taxon>Rhodobacterales</taxon>
        <taxon>Roseobacteraceae</taxon>
        <taxon>Oceaniovalibus</taxon>
    </lineage>
</organism>
<comment type="caution">
    <text evidence="11">The sequence shown here is derived from an EMBL/GenBank/DDBJ whole genome shotgun (WGS) entry which is preliminary data.</text>
</comment>
<keyword evidence="7 9" id="KW-0472">Membrane</keyword>
<evidence type="ECO:0000259" key="10">
    <source>
        <dbReference type="Pfam" id="PF04290"/>
    </source>
</evidence>
<protein>
    <recommendedName>
        <fullName evidence="9">TRAP transporter small permease protein</fullName>
    </recommendedName>
</protein>
<reference evidence="11 12" key="1">
    <citation type="journal article" date="2012" name="J. Bacteriol.">
        <title>Draft Genome Sequence of Oceaniovalibus guishaninsula JLT2003T.</title>
        <authorList>
            <person name="Tang K."/>
            <person name="Liu K."/>
            <person name="Jiao N."/>
        </authorList>
    </citation>
    <scope>NUCLEOTIDE SEQUENCE [LARGE SCALE GENOMIC DNA]</scope>
    <source>
        <strain evidence="11 12">JLT2003</strain>
    </source>
</reference>
<keyword evidence="4 9" id="KW-0997">Cell inner membrane</keyword>
<feature type="transmembrane region" description="Helical" evidence="9">
    <location>
        <begin position="63"/>
        <end position="81"/>
    </location>
</feature>
<dbReference type="EMBL" id="AMGO01000062">
    <property type="protein sequence ID" value="EKE43335.1"/>
    <property type="molecule type" value="Genomic_DNA"/>
</dbReference>
<sequence>MPDPEDLSPTRQPSGTGDEHTVVPVRIEEALGAAAMALICLISMGNVIARYATSVSFAFTEEYSVFLLVFMTFVGASAAFATGDHIRIAFFVDRMPPRLRWLCDAVSLLAVTLMFALILWYGARVTYDEWYWGETTPGLGNPAWIYTIWMPILSVAILARAWGRGWAYLVRRRG</sequence>
<dbReference type="AlphaFoldDB" id="K2I369"/>
<dbReference type="OrthoDB" id="4964541at2"/>
<dbReference type="RefSeq" id="WP_007427679.1">
    <property type="nucleotide sequence ID" value="NZ_AMGO01000062.1"/>
</dbReference>
<dbReference type="InterPro" id="IPR007387">
    <property type="entry name" value="TRAP_DctQ"/>
</dbReference>
<dbReference type="Pfam" id="PF04290">
    <property type="entry name" value="DctQ"/>
    <property type="match status" value="1"/>
</dbReference>
<evidence type="ECO:0000256" key="3">
    <source>
        <dbReference type="ARBA" id="ARBA00022475"/>
    </source>
</evidence>
<keyword evidence="12" id="KW-1185">Reference proteome</keyword>
<dbReference type="PATRIC" id="fig|1231392.3.peg.2541"/>
<evidence type="ECO:0000256" key="9">
    <source>
        <dbReference type="RuleBase" id="RU369079"/>
    </source>
</evidence>
<feature type="transmembrane region" description="Helical" evidence="9">
    <location>
        <begin position="30"/>
        <end position="51"/>
    </location>
</feature>
<comment type="similarity">
    <text evidence="8 9">Belongs to the TRAP transporter small permease family.</text>
</comment>
<dbReference type="Proteomes" id="UP000006765">
    <property type="component" value="Unassembled WGS sequence"/>
</dbReference>
<proteinExistence type="inferred from homology"/>
<comment type="function">
    <text evidence="9">Part of the tripartite ATP-independent periplasmic (TRAP) transport system.</text>
</comment>
<feature type="transmembrane region" description="Helical" evidence="9">
    <location>
        <begin position="143"/>
        <end position="163"/>
    </location>
</feature>
<gene>
    <name evidence="11" type="ORF">OCGS_2527</name>
</gene>
<evidence type="ECO:0000256" key="2">
    <source>
        <dbReference type="ARBA" id="ARBA00022448"/>
    </source>
</evidence>
<dbReference type="STRING" id="1231392.OCGS_2527"/>
<dbReference type="GO" id="GO:0005886">
    <property type="term" value="C:plasma membrane"/>
    <property type="evidence" value="ECO:0007669"/>
    <property type="project" value="UniProtKB-SubCell"/>
</dbReference>
<evidence type="ECO:0000313" key="12">
    <source>
        <dbReference type="Proteomes" id="UP000006765"/>
    </source>
</evidence>
<name>K2I369_9RHOB</name>
<evidence type="ECO:0000256" key="6">
    <source>
        <dbReference type="ARBA" id="ARBA00022989"/>
    </source>
</evidence>
<accession>K2I369</accession>
<dbReference type="GO" id="GO:0022857">
    <property type="term" value="F:transmembrane transporter activity"/>
    <property type="evidence" value="ECO:0007669"/>
    <property type="project" value="UniProtKB-UniRule"/>
</dbReference>
<evidence type="ECO:0000256" key="4">
    <source>
        <dbReference type="ARBA" id="ARBA00022519"/>
    </source>
</evidence>
<evidence type="ECO:0000256" key="1">
    <source>
        <dbReference type="ARBA" id="ARBA00004429"/>
    </source>
</evidence>
<keyword evidence="3" id="KW-1003">Cell membrane</keyword>
<dbReference type="PANTHER" id="PTHR35011">
    <property type="entry name" value="2,3-DIKETO-L-GULONATE TRAP TRANSPORTER SMALL PERMEASE PROTEIN YIAM"/>
    <property type="match status" value="1"/>
</dbReference>